<evidence type="ECO:0000256" key="5">
    <source>
        <dbReference type="HAMAP-Rule" id="MF_00265"/>
    </source>
</evidence>
<gene>
    <name evidence="5" type="primary">vapC</name>
    <name evidence="7" type="ORF">E6Q80_02060</name>
</gene>
<dbReference type="CDD" id="cd18692">
    <property type="entry name" value="PIN_VapC-like"/>
    <property type="match status" value="1"/>
</dbReference>
<dbReference type="GO" id="GO:0016787">
    <property type="term" value="F:hydrolase activity"/>
    <property type="evidence" value="ECO:0007669"/>
    <property type="project" value="UniProtKB-KW"/>
</dbReference>
<evidence type="ECO:0000256" key="1">
    <source>
        <dbReference type="ARBA" id="ARBA00022649"/>
    </source>
</evidence>
<accession>A0A5C7T5T0</accession>
<sequence>MSLVFVDTNILIYARDRRDPHKQTIATAWLEALAQLRTGRLSWQVLIEFYAVAIHPRKLAIVEAAAQADVLALQAWDPVAPDSDLLQRAWIVQSKHGFSWWDAMVVAAALKAGCTMLLSEDLQNGQVIEDTLTITNPFAKDAPSPPTQ</sequence>
<feature type="domain" description="PIN" evidence="6">
    <location>
        <begin position="4"/>
        <end position="121"/>
    </location>
</feature>
<evidence type="ECO:0000256" key="2">
    <source>
        <dbReference type="ARBA" id="ARBA00022722"/>
    </source>
</evidence>
<keyword evidence="2 5" id="KW-0540">Nuclease</keyword>
<feature type="binding site" evidence="5">
    <location>
        <position position="102"/>
    </location>
    <ligand>
        <name>Mg(2+)</name>
        <dbReference type="ChEBI" id="CHEBI:18420"/>
    </ligand>
</feature>
<proteinExistence type="inferred from homology"/>
<dbReference type="AlphaFoldDB" id="A0A5C7T5T0"/>
<feature type="binding site" evidence="5">
    <location>
        <position position="7"/>
    </location>
    <ligand>
        <name>Mg(2+)</name>
        <dbReference type="ChEBI" id="CHEBI:18420"/>
    </ligand>
</feature>
<evidence type="ECO:0000256" key="4">
    <source>
        <dbReference type="ARBA" id="ARBA00022801"/>
    </source>
</evidence>
<organism evidence="7 8">
    <name type="scientific">Thauera aminoaromatica</name>
    <dbReference type="NCBI Taxonomy" id="164330"/>
    <lineage>
        <taxon>Bacteria</taxon>
        <taxon>Pseudomonadati</taxon>
        <taxon>Pseudomonadota</taxon>
        <taxon>Betaproteobacteria</taxon>
        <taxon>Rhodocyclales</taxon>
        <taxon>Zoogloeaceae</taxon>
        <taxon>Thauera</taxon>
    </lineage>
</organism>
<evidence type="ECO:0000313" key="7">
    <source>
        <dbReference type="EMBL" id="TXH91648.1"/>
    </source>
</evidence>
<dbReference type="EMBL" id="SSFD01000030">
    <property type="protein sequence ID" value="TXH91648.1"/>
    <property type="molecule type" value="Genomic_DNA"/>
</dbReference>
<keyword evidence="4 5" id="KW-0378">Hydrolase</keyword>
<comment type="similarity">
    <text evidence="5">Belongs to the PINc/VapC protein family.</text>
</comment>
<dbReference type="SUPFAM" id="SSF88723">
    <property type="entry name" value="PIN domain-like"/>
    <property type="match status" value="1"/>
</dbReference>
<keyword evidence="1 5" id="KW-1277">Toxin-antitoxin system</keyword>
<keyword evidence="3 5" id="KW-0479">Metal-binding</keyword>
<protein>
    <recommendedName>
        <fullName evidence="5">Ribonuclease VapC</fullName>
        <shortName evidence="5">RNase VapC</shortName>
        <ecNumber evidence="5">3.1.-.-</ecNumber>
    </recommendedName>
    <alternativeName>
        <fullName evidence="5">Toxin VapC</fullName>
    </alternativeName>
</protein>
<dbReference type="EC" id="3.1.-.-" evidence="5"/>
<evidence type="ECO:0000256" key="3">
    <source>
        <dbReference type="ARBA" id="ARBA00022723"/>
    </source>
</evidence>
<reference evidence="7 8" key="1">
    <citation type="submission" date="2018-09" db="EMBL/GenBank/DDBJ databases">
        <title>Metagenome Assembled Genomes from an Advanced Water Purification Facility.</title>
        <authorList>
            <person name="Stamps B.W."/>
            <person name="Spear J.R."/>
        </authorList>
    </citation>
    <scope>NUCLEOTIDE SEQUENCE [LARGE SCALE GENOMIC DNA]</scope>
    <source>
        <strain evidence="7">Bin_27_1</strain>
    </source>
</reference>
<dbReference type="RefSeq" id="WP_276656635.1">
    <property type="nucleotide sequence ID" value="NZ_SSFD01000030.1"/>
</dbReference>
<dbReference type="Gene3D" id="3.40.50.1010">
    <property type="entry name" value="5'-nuclease"/>
    <property type="match status" value="1"/>
</dbReference>
<dbReference type="GO" id="GO:0004540">
    <property type="term" value="F:RNA nuclease activity"/>
    <property type="evidence" value="ECO:0007669"/>
    <property type="project" value="InterPro"/>
</dbReference>
<dbReference type="InterPro" id="IPR002716">
    <property type="entry name" value="PIN_dom"/>
</dbReference>
<comment type="function">
    <text evidence="5">Toxic component of a toxin-antitoxin (TA) system. An RNase.</text>
</comment>
<keyword evidence="5" id="KW-0800">Toxin</keyword>
<dbReference type="InterPro" id="IPR022907">
    <property type="entry name" value="VapC_family"/>
</dbReference>
<dbReference type="Pfam" id="PF01850">
    <property type="entry name" value="PIN"/>
    <property type="match status" value="1"/>
</dbReference>
<name>A0A5C7T5T0_THASP</name>
<dbReference type="GO" id="GO:0090729">
    <property type="term" value="F:toxin activity"/>
    <property type="evidence" value="ECO:0007669"/>
    <property type="project" value="UniProtKB-KW"/>
</dbReference>
<comment type="cofactor">
    <cofactor evidence="5">
        <name>Mg(2+)</name>
        <dbReference type="ChEBI" id="CHEBI:18420"/>
    </cofactor>
</comment>
<keyword evidence="5" id="KW-0460">Magnesium</keyword>
<dbReference type="InterPro" id="IPR029060">
    <property type="entry name" value="PIN-like_dom_sf"/>
</dbReference>
<dbReference type="GO" id="GO:0000287">
    <property type="term" value="F:magnesium ion binding"/>
    <property type="evidence" value="ECO:0007669"/>
    <property type="project" value="UniProtKB-UniRule"/>
</dbReference>
<dbReference type="HAMAP" id="MF_00265">
    <property type="entry name" value="VapC_Nob1"/>
    <property type="match status" value="1"/>
</dbReference>
<dbReference type="Proteomes" id="UP000321192">
    <property type="component" value="Unassembled WGS sequence"/>
</dbReference>
<evidence type="ECO:0000259" key="6">
    <source>
        <dbReference type="Pfam" id="PF01850"/>
    </source>
</evidence>
<evidence type="ECO:0000313" key="8">
    <source>
        <dbReference type="Proteomes" id="UP000321192"/>
    </source>
</evidence>
<comment type="caution">
    <text evidence="7">The sequence shown here is derived from an EMBL/GenBank/DDBJ whole genome shotgun (WGS) entry which is preliminary data.</text>
</comment>